<reference evidence="4" key="1">
    <citation type="submission" date="2016-10" db="EMBL/GenBank/DDBJ databases">
        <authorList>
            <person name="Varghese N."/>
            <person name="Submissions S."/>
        </authorList>
    </citation>
    <scope>NUCLEOTIDE SEQUENCE [LARGE SCALE GENOMIC DNA]</scope>
    <source>
        <strain evidence="4">DSM 45004</strain>
    </source>
</reference>
<evidence type="ECO:0000259" key="2">
    <source>
        <dbReference type="Pfam" id="PF14028"/>
    </source>
</evidence>
<evidence type="ECO:0000313" key="4">
    <source>
        <dbReference type="Proteomes" id="UP000198716"/>
    </source>
</evidence>
<evidence type="ECO:0000259" key="1">
    <source>
        <dbReference type="Pfam" id="PF04738"/>
    </source>
</evidence>
<dbReference type="RefSeq" id="WP_175496982.1">
    <property type="nucleotide sequence ID" value="NZ_FOMZ01000019.1"/>
</dbReference>
<dbReference type="InterPro" id="IPR023809">
    <property type="entry name" value="Thiopep_bacteriocin_synth_dom"/>
</dbReference>
<dbReference type="Proteomes" id="UP000198716">
    <property type="component" value="Unassembled WGS sequence"/>
</dbReference>
<gene>
    <name evidence="3" type="ORF">SAMN04487819_11947</name>
</gene>
<protein>
    <submittedName>
        <fullName evidence="3">Thiopeptide-type bacteriocin biosynthesis domain-containing protein</fullName>
    </submittedName>
</protein>
<name>A0A1I2C812_9ACTN</name>
<dbReference type="Pfam" id="PF14028">
    <property type="entry name" value="Lant_dehydr_C"/>
    <property type="match status" value="1"/>
</dbReference>
<dbReference type="AlphaFoldDB" id="A0A1I2C812"/>
<feature type="domain" description="Lantibiotic dehydratase N-terminal" evidence="1">
    <location>
        <begin position="49"/>
        <end position="689"/>
    </location>
</feature>
<organism evidence="3 4">
    <name type="scientific">Actinopolyspora alba</name>
    <dbReference type="NCBI Taxonomy" id="673379"/>
    <lineage>
        <taxon>Bacteria</taxon>
        <taxon>Bacillati</taxon>
        <taxon>Actinomycetota</taxon>
        <taxon>Actinomycetes</taxon>
        <taxon>Actinopolysporales</taxon>
        <taxon>Actinopolysporaceae</taxon>
        <taxon>Actinopolyspora</taxon>
        <taxon>Actinopolyspora alba group</taxon>
    </lineage>
</organism>
<proteinExistence type="predicted"/>
<dbReference type="InterPro" id="IPR006827">
    <property type="entry name" value="Lant_deHydtase_N"/>
</dbReference>
<accession>A0A1I2C812</accession>
<feature type="domain" description="Thiopeptide-type bacteriocin biosynthesis" evidence="2">
    <location>
        <begin position="758"/>
        <end position="1010"/>
    </location>
</feature>
<keyword evidence="4" id="KW-1185">Reference proteome</keyword>
<dbReference type="EMBL" id="FOMZ01000019">
    <property type="protein sequence ID" value="SFE63820.1"/>
    <property type="molecule type" value="Genomic_DNA"/>
</dbReference>
<evidence type="ECO:0000313" key="3">
    <source>
        <dbReference type="EMBL" id="SFE63820.1"/>
    </source>
</evidence>
<dbReference type="Pfam" id="PF04738">
    <property type="entry name" value="Lant_dehydr_N"/>
    <property type="match status" value="1"/>
</dbReference>
<sequence>MTYACADAALLRVSAQSSTEPLPPWPDLSGSSSEPLRRWLHAVWHQDGIAETIAEASPVLADRVRQLLDGRQRESRDIRRVVLAVTRYVLRARSRATPFGLFAGIAPAHAGSVTNLHWGGDHRAHARVEAGWIDHVITSLERCRELRWRLRVMATNLAEVRDDRLVITHQPHPAHEGPTEISMRHTRAVDTALRTADTPVPVTALTARLAHEFPRTSLSVIEHVVDELIEQRVLISNLRPPMTSTDPVSYVVAELDTLDAAELPEETAELIHELRAVRADLARHNATTPPADPGALRNSLSTRMSTLAPIDKPVMVDLRTDCSVSLADPVWREAESAVDVLTRLSPHPQGTPEWADYHHRFLERYGLGAHVPVRDLLEPDTGLGYPAGYRGSLLTVGQQGVSERDARLLALAQRAALDQHREIHLDENTVSALATPSENLRPRPHCELSFRVHAASPAAIDRGEFELAVAGISRTAGTLTGRFLDMLTEPERRRLMETYTRLPTLNREALPVQLSCPPLQTRTHNVARSPGVLGEVLSLGEHRVNRIAVDDLAVTGDLDRLYLVSLTHGQVVEPIVVNAVEFTHHTHPLARFLTEIATARSPILGPFGWGHAAGQLAYLPRVRYRHSILTPAQWSLTSRDLPPNADGSQWPEALAAWRDRCHVADEVYLGDGDQRLHLNLDEPTHQQLLRTELDRSGDLTLREAPPPGAFDWIDGRAHDIVVPLASTAGPASGPAARTRSPDIVHGREHGHLPGAGTWLYAQLHCHPDRQTPILTKHLPRLLDQWNTPPEWWFLRYADPHPHLRLRIRLNHPDEFGTAATRVGTWADDLRQRGLLSGMTLETYRPETGRFGGGEAMRAAESVFAADSAAALAQLEHTQAGTADEAITAASMVDLVISYLSSTECGARWLIEHVPRTHTPAPDRQVRDQAVDLANPHNGWAALCGIPGGEAIAASWQRRQQALAVYRDTITSAEGTTPTAVLRDFLHLHHARVTGIDPDHERQCLHLARAAALSITSRRDRGAA</sequence>
<dbReference type="NCBIfam" id="TIGR03891">
    <property type="entry name" value="thiopep_ocin"/>
    <property type="match status" value="1"/>
</dbReference>